<sequence length="113" mass="12088">MVEERREAVMDMELFIFLVLVVVFAGGAGLVIGGARWIVSHLVGFADEGHAHRLARALGKPASKETQMQGLRKGLILTSAGAALMLAGYYGLNAFTASEKEARQPSAQLPDSF</sequence>
<evidence type="ECO:0000256" key="1">
    <source>
        <dbReference type="SAM" id="Phobius"/>
    </source>
</evidence>
<evidence type="ECO:0000313" key="3">
    <source>
        <dbReference type="Proteomes" id="UP001156702"/>
    </source>
</evidence>
<keyword evidence="1" id="KW-0812">Transmembrane</keyword>
<keyword evidence="3" id="KW-1185">Reference proteome</keyword>
<name>A0ABQ5ZUA0_9HYPH</name>
<feature type="transmembrane region" description="Helical" evidence="1">
    <location>
        <begin position="74"/>
        <end position="92"/>
    </location>
</feature>
<dbReference type="Proteomes" id="UP001156702">
    <property type="component" value="Unassembled WGS sequence"/>
</dbReference>
<organism evidence="2 3">
    <name type="scientific">Shinella yambaruensis</name>
    <dbReference type="NCBI Taxonomy" id="415996"/>
    <lineage>
        <taxon>Bacteria</taxon>
        <taxon>Pseudomonadati</taxon>
        <taxon>Pseudomonadota</taxon>
        <taxon>Alphaproteobacteria</taxon>
        <taxon>Hyphomicrobiales</taxon>
        <taxon>Rhizobiaceae</taxon>
        <taxon>Shinella</taxon>
    </lineage>
</organism>
<comment type="caution">
    <text evidence="2">The sequence shown here is derived from an EMBL/GenBank/DDBJ whole genome shotgun (WGS) entry which is preliminary data.</text>
</comment>
<dbReference type="EMBL" id="BSOP01000049">
    <property type="protein sequence ID" value="GLR54247.1"/>
    <property type="molecule type" value="Genomic_DNA"/>
</dbReference>
<protein>
    <submittedName>
        <fullName evidence="2">Uncharacterized protein</fullName>
    </submittedName>
</protein>
<reference evidence="3" key="1">
    <citation type="journal article" date="2019" name="Int. J. Syst. Evol. Microbiol.">
        <title>The Global Catalogue of Microorganisms (GCM) 10K type strain sequencing project: providing services to taxonomists for standard genome sequencing and annotation.</title>
        <authorList>
            <consortium name="The Broad Institute Genomics Platform"/>
            <consortium name="The Broad Institute Genome Sequencing Center for Infectious Disease"/>
            <person name="Wu L."/>
            <person name="Ma J."/>
        </authorList>
    </citation>
    <scope>NUCLEOTIDE SEQUENCE [LARGE SCALE GENOMIC DNA]</scope>
    <source>
        <strain evidence="3">NBRC 102122</strain>
    </source>
</reference>
<evidence type="ECO:0000313" key="2">
    <source>
        <dbReference type="EMBL" id="GLR54247.1"/>
    </source>
</evidence>
<proteinExistence type="predicted"/>
<keyword evidence="1" id="KW-0472">Membrane</keyword>
<keyword evidence="1" id="KW-1133">Transmembrane helix</keyword>
<feature type="transmembrane region" description="Helical" evidence="1">
    <location>
        <begin position="14"/>
        <end position="35"/>
    </location>
</feature>
<accession>A0ABQ5ZUA0</accession>
<gene>
    <name evidence="2" type="ORF">GCM10007923_54640</name>
</gene>